<dbReference type="STRING" id="413434.SAMN04488132_10528"/>
<accession>A0A1T4NXA3</accession>
<keyword evidence="1" id="KW-0732">Signal</keyword>
<gene>
    <name evidence="2" type="ORF">SAMN04488132_10528</name>
</gene>
<dbReference type="RefSeq" id="WP_078831359.1">
    <property type="nucleotide sequence ID" value="NZ_FUWH01000005.1"/>
</dbReference>
<dbReference type="InterPro" id="IPR022298">
    <property type="entry name" value="Conjug_transposon_TraN"/>
</dbReference>
<keyword evidence="3" id="KW-1185">Reference proteome</keyword>
<evidence type="ECO:0000256" key="1">
    <source>
        <dbReference type="SAM" id="SignalP"/>
    </source>
</evidence>
<dbReference type="AlphaFoldDB" id="A0A1T4NXA3"/>
<feature type="signal peptide" evidence="1">
    <location>
        <begin position="1"/>
        <end position="22"/>
    </location>
</feature>
<sequence>MKVLLTMIGSLCGLLLSAQSYIKPHNLPVTDNRTTNIIFPSLINTVDRGSERIVVQKSTGNVLRVKADSVFADTTTLTVITADGKLYSFLVSYIQSPPFLNLDLAMAEIISVDTALLGLSQKALALKNNLHGIGYSAGMVKLSLLGMYTTGSIIVCKIRVENASAYQFDGSRLRVYITGARSSKRRSLQESIVEPLFIYPKAFSVKVKQSLLMALLLPKAALAESQALRIDLLEKDGERQLSLNITNKRVLKAKLIL</sequence>
<dbReference type="EMBL" id="FUWH01000005">
    <property type="protein sequence ID" value="SJZ83682.1"/>
    <property type="molecule type" value="Genomic_DNA"/>
</dbReference>
<proteinExistence type="predicted"/>
<reference evidence="2 3" key="1">
    <citation type="submission" date="2017-02" db="EMBL/GenBank/DDBJ databases">
        <authorList>
            <person name="Peterson S.W."/>
        </authorList>
    </citation>
    <scope>NUCLEOTIDE SEQUENCE [LARGE SCALE GENOMIC DNA]</scope>
    <source>
        <strain evidence="2 3">DSM 22335</strain>
    </source>
</reference>
<evidence type="ECO:0000313" key="3">
    <source>
        <dbReference type="Proteomes" id="UP000190888"/>
    </source>
</evidence>
<feature type="chain" id="PRO_5012007037" evidence="1">
    <location>
        <begin position="23"/>
        <end position="257"/>
    </location>
</feature>
<protein>
    <submittedName>
        <fullName evidence="2">Bacteroides conjugative transposon TraN protein</fullName>
    </submittedName>
</protein>
<organism evidence="2 3">
    <name type="scientific">Sediminibacterium ginsengisoli</name>
    <dbReference type="NCBI Taxonomy" id="413434"/>
    <lineage>
        <taxon>Bacteria</taxon>
        <taxon>Pseudomonadati</taxon>
        <taxon>Bacteroidota</taxon>
        <taxon>Chitinophagia</taxon>
        <taxon>Chitinophagales</taxon>
        <taxon>Chitinophagaceae</taxon>
        <taxon>Sediminibacterium</taxon>
    </lineage>
</organism>
<evidence type="ECO:0000313" key="2">
    <source>
        <dbReference type="EMBL" id="SJZ83682.1"/>
    </source>
</evidence>
<dbReference type="OrthoDB" id="1038500at2"/>
<name>A0A1T4NXA3_9BACT</name>
<dbReference type="Pfam" id="PF13595">
    <property type="entry name" value="DUF4138"/>
    <property type="match status" value="1"/>
</dbReference>
<dbReference type="Proteomes" id="UP000190888">
    <property type="component" value="Unassembled WGS sequence"/>
</dbReference>